<accession>A0ABQ6FXF7</accession>
<proteinExistence type="predicted"/>
<comment type="caution">
    <text evidence="1">The sequence shown here is derived from an EMBL/GenBank/DDBJ whole genome shotgun (WGS) entry which is preliminary data.</text>
</comment>
<evidence type="ECO:0000313" key="1">
    <source>
        <dbReference type="EMBL" id="GLV57934.1"/>
    </source>
</evidence>
<keyword evidence="2" id="KW-1185">Reference proteome</keyword>
<evidence type="ECO:0000313" key="2">
    <source>
        <dbReference type="Proteomes" id="UP001344906"/>
    </source>
</evidence>
<organism evidence="1 2">
    <name type="scientific">Dictyobacter halimunensis</name>
    <dbReference type="NCBI Taxonomy" id="3026934"/>
    <lineage>
        <taxon>Bacteria</taxon>
        <taxon>Bacillati</taxon>
        <taxon>Chloroflexota</taxon>
        <taxon>Ktedonobacteria</taxon>
        <taxon>Ktedonobacterales</taxon>
        <taxon>Dictyobacteraceae</taxon>
        <taxon>Dictyobacter</taxon>
    </lineage>
</organism>
<name>A0ABQ6FXF7_9CHLR</name>
<protein>
    <submittedName>
        <fullName evidence="1">Uncharacterized protein</fullName>
    </submittedName>
</protein>
<sequence>MTCFIFSLSIYENDRIDQKKPTDCNQGKRSIRALSAIVPRDHGCYNDSGSNIKIE</sequence>
<dbReference type="EMBL" id="BSRI01000002">
    <property type="protein sequence ID" value="GLV57934.1"/>
    <property type="molecule type" value="Genomic_DNA"/>
</dbReference>
<gene>
    <name evidence="1" type="ORF">KDH_47690</name>
</gene>
<reference evidence="1 2" key="1">
    <citation type="submission" date="2023-02" db="EMBL/GenBank/DDBJ databases">
        <title>Dictyobacter halimunensis sp. nov., a new member of the class Ktedonobacteria from forest soil in a geothermal area.</title>
        <authorList>
            <person name="Rachmania M.K."/>
            <person name="Ningsih F."/>
            <person name="Sakai Y."/>
            <person name="Yabe S."/>
            <person name="Yokota A."/>
            <person name="Sjamsuridzal W."/>
        </authorList>
    </citation>
    <scope>NUCLEOTIDE SEQUENCE [LARGE SCALE GENOMIC DNA]</scope>
    <source>
        <strain evidence="1 2">S3.2.2.5</strain>
    </source>
</reference>
<dbReference type="Proteomes" id="UP001344906">
    <property type="component" value="Unassembled WGS sequence"/>
</dbReference>